<evidence type="ECO:0000313" key="1">
    <source>
        <dbReference type="EMBL" id="KOB77901.1"/>
    </source>
</evidence>
<name>A0A0L7LRR7_OPEBR</name>
<dbReference type="EMBL" id="JTDY01000286">
    <property type="protein sequence ID" value="KOB77901.1"/>
    <property type="molecule type" value="Genomic_DNA"/>
</dbReference>
<reference evidence="1 2" key="1">
    <citation type="journal article" date="2015" name="Genome Biol. Evol.">
        <title>The genome of winter moth (Operophtera brumata) provides a genomic perspective on sexual dimorphism and phenology.</title>
        <authorList>
            <person name="Derks M.F."/>
            <person name="Smit S."/>
            <person name="Salis L."/>
            <person name="Schijlen E."/>
            <person name="Bossers A."/>
            <person name="Mateman C."/>
            <person name="Pijl A.S."/>
            <person name="de Ridder D."/>
            <person name="Groenen M.A."/>
            <person name="Visser M.E."/>
            <person name="Megens H.J."/>
        </authorList>
    </citation>
    <scope>NUCLEOTIDE SEQUENCE [LARGE SCALE GENOMIC DNA]</scope>
    <source>
        <strain evidence="1">WM2013NL</strain>
        <tissue evidence="1">Head and thorax</tissue>
    </source>
</reference>
<keyword evidence="1" id="KW-0378">Hydrolase</keyword>
<keyword evidence="2" id="KW-1185">Reference proteome</keyword>
<dbReference type="Proteomes" id="UP000037510">
    <property type="component" value="Unassembled WGS sequence"/>
</dbReference>
<dbReference type="GO" id="GO:0004519">
    <property type="term" value="F:endonuclease activity"/>
    <property type="evidence" value="ECO:0007669"/>
    <property type="project" value="UniProtKB-KW"/>
</dbReference>
<accession>A0A0L7LRR7</accession>
<organism evidence="1 2">
    <name type="scientific">Operophtera brumata</name>
    <name type="common">Winter moth</name>
    <name type="synonym">Phalaena brumata</name>
    <dbReference type="NCBI Taxonomy" id="104452"/>
    <lineage>
        <taxon>Eukaryota</taxon>
        <taxon>Metazoa</taxon>
        <taxon>Ecdysozoa</taxon>
        <taxon>Arthropoda</taxon>
        <taxon>Hexapoda</taxon>
        <taxon>Insecta</taxon>
        <taxon>Pterygota</taxon>
        <taxon>Neoptera</taxon>
        <taxon>Endopterygota</taxon>
        <taxon>Lepidoptera</taxon>
        <taxon>Glossata</taxon>
        <taxon>Ditrysia</taxon>
        <taxon>Geometroidea</taxon>
        <taxon>Geometridae</taxon>
        <taxon>Larentiinae</taxon>
        <taxon>Operophtera</taxon>
    </lineage>
</organism>
<keyword evidence="1" id="KW-0808">Transferase</keyword>
<dbReference type="GO" id="GO:0003964">
    <property type="term" value="F:RNA-directed DNA polymerase activity"/>
    <property type="evidence" value="ECO:0007669"/>
    <property type="project" value="UniProtKB-KW"/>
</dbReference>
<comment type="caution">
    <text evidence="1">The sequence shown here is derived from an EMBL/GenBank/DDBJ whole genome shotgun (WGS) entry which is preliminary data.</text>
</comment>
<sequence>MLSGINQGRVIGQTQFKTRIRRLDKETLIINKQQFNLELQNSFSLLDLSTEDVQQQFSNIENCIQIASSKLKRTSSKLKKLSPETVKLIEERFILAKDITDPQYKHKNREVKRNIRKDIRIYNENTVQIALERNRSLKIAKQGISKGKSWITSIKDNTGKKHQSRDKCNSLSKFKRYRKY</sequence>
<keyword evidence="1" id="KW-0548">Nucleotidyltransferase</keyword>
<keyword evidence="1" id="KW-0695">RNA-directed DNA polymerase</keyword>
<gene>
    <name evidence="1" type="ORF">OBRU01_02596</name>
</gene>
<dbReference type="AlphaFoldDB" id="A0A0L7LRR7"/>
<evidence type="ECO:0000313" key="2">
    <source>
        <dbReference type="Proteomes" id="UP000037510"/>
    </source>
</evidence>
<keyword evidence="1" id="KW-0255">Endonuclease</keyword>
<keyword evidence="1" id="KW-0540">Nuclease</keyword>
<protein>
    <submittedName>
        <fullName evidence="1">Endonuclease-reverse transcriptase</fullName>
    </submittedName>
</protein>
<proteinExistence type="predicted"/>